<sequence>MRKIIYVLSFVAIALGFTACLNSNDDYEPYDYAKQLKADSIIIANYIKAKGLEGVVATSSGLNYKISEPGTGSNPTVDSTVTIAYSGILANDKTFGSSDNAVFKLSGLLAGFQEGLPKIKEGGKIKLLIPSGLGYGPYANGSIPANSVLIFDVELKQVDK</sequence>
<evidence type="ECO:0000259" key="8">
    <source>
        <dbReference type="PROSITE" id="PS50059"/>
    </source>
</evidence>
<keyword evidence="7" id="KW-0732">Signal</keyword>
<keyword evidence="4 5" id="KW-0413">Isomerase</keyword>
<evidence type="ECO:0000256" key="4">
    <source>
        <dbReference type="ARBA" id="ARBA00023235"/>
    </source>
</evidence>
<dbReference type="Proteomes" id="UP001155182">
    <property type="component" value="Unassembled WGS sequence"/>
</dbReference>
<feature type="signal peptide" evidence="7">
    <location>
        <begin position="1"/>
        <end position="23"/>
    </location>
</feature>
<dbReference type="Pfam" id="PF00254">
    <property type="entry name" value="FKBP_C"/>
    <property type="match status" value="1"/>
</dbReference>
<evidence type="ECO:0000256" key="5">
    <source>
        <dbReference type="PROSITE-ProRule" id="PRU00277"/>
    </source>
</evidence>
<reference evidence="9" key="1">
    <citation type="submission" date="2022-06" db="EMBL/GenBank/DDBJ databases">
        <title>Solitalea sp. MAHUQ-68 isolated from rhizospheric soil.</title>
        <authorList>
            <person name="Huq M.A."/>
        </authorList>
    </citation>
    <scope>NUCLEOTIDE SEQUENCE</scope>
    <source>
        <strain evidence="9">MAHUQ-68</strain>
    </source>
</reference>
<dbReference type="PROSITE" id="PS50059">
    <property type="entry name" value="FKBP_PPIASE"/>
    <property type="match status" value="1"/>
</dbReference>
<dbReference type="SUPFAM" id="SSF54534">
    <property type="entry name" value="FKBP-like"/>
    <property type="match status" value="1"/>
</dbReference>
<comment type="similarity">
    <text evidence="2 6">Belongs to the FKBP-type PPIase family.</text>
</comment>
<dbReference type="EC" id="5.2.1.8" evidence="6"/>
<evidence type="ECO:0000256" key="7">
    <source>
        <dbReference type="SAM" id="SignalP"/>
    </source>
</evidence>
<accession>A0A9X2JCU5</accession>
<keyword evidence="10" id="KW-1185">Reference proteome</keyword>
<dbReference type="PANTHER" id="PTHR43811">
    <property type="entry name" value="FKBP-TYPE PEPTIDYL-PROLYL CIS-TRANS ISOMERASE FKPA"/>
    <property type="match status" value="1"/>
</dbReference>
<gene>
    <name evidence="9" type="ORF">NF867_13305</name>
</gene>
<dbReference type="AlphaFoldDB" id="A0A9X2JCU5"/>
<proteinExistence type="inferred from homology"/>
<comment type="caution">
    <text evidence="9">The sequence shown here is derived from an EMBL/GenBank/DDBJ whole genome shotgun (WGS) entry which is preliminary data.</text>
</comment>
<name>A0A9X2JCU5_9SPHI</name>
<dbReference type="InterPro" id="IPR046357">
    <property type="entry name" value="PPIase_dom_sf"/>
</dbReference>
<organism evidence="9 10">
    <name type="scientific">Solitalea agri</name>
    <dbReference type="NCBI Taxonomy" id="2953739"/>
    <lineage>
        <taxon>Bacteria</taxon>
        <taxon>Pseudomonadati</taxon>
        <taxon>Bacteroidota</taxon>
        <taxon>Sphingobacteriia</taxon>
        <taxon>Sphingobacteriales</taxon>
        <taxon>Sphingobacteriaceae</taxon>
        <taxon>Solitalea</taxon>
    </lineage>
</organism>
<dbReference type="RefSeq" id="WP_252588495.1">
    <property type="nucleotide sequence ID" value="NZ_JAMWYS010000045.1"/>
</dbReference>
<evidence type="ECO:0000256" key="6">
    <source>
        <dbReference type="RuleBase" id="RU003915"/>
    </source>
</evidence>
<dbReference type="InterPro" id="IPR001179">
    <property type="entry name" value="PPIase_FKBP_dom"/>
</dbReference>
<dbReference type="Gene3D" id="3.10.50.40">
    <property type="match status" value="1"/>
</dbReference>
<dbReference type="GO" id="GO:0003755">
    <property type="term" value="F:peptidyl-prolyl cis-trans isomerase activity"/>
    <property type="evidence" value="ECO:0007669"/>
    <property type="project" value="UniProtKB-UniRule"/>
</dbReference>
<evidence type="ECO:0000256" key="2">
    <source>
        <dbReference type="ARBA" id="ARBA00006577"/>
    </source>
</evidence>
<comment type="catalytic activity">
    <reaction evidence="1 5 6">
        <text>[protein]-peptidylproline (omega=180) = [protein]-peptidylproline (omega=0)</text>
        <dbReference type="Rhea" id="RHEA:16237"/>
        <dbReference type="Rhea" id="RHEA-COMP:10747"/>
        <dbReference type="Rhea" id="RHEA-COMP:10748"/>
        <dbReference type="ChEBI" id="CHEBI:83833"/>
        <dbReference type="ChEBI" id="CHEBI:83834"/>
        <dbReference type="EC" id="5.2.1.8"/>
    </reaction>
</comment>
<dbReference type="PANTHER" id="PTHR43811:SF19">
    <property type="entry name" value="39 KDA FK506-BINDING NUCLEAR PROTEIN"/>
    <property type="match status" value="1"/>
</dbReference>
<dbReference type="PROSITE" id="PS51257">
    <property type="entry name" value="PROKAR_LIPOPROTEIN"/>
    <property type="match status" value="1"/>
</dbReference>
<evidence type="ECO:0000313" key="9">
    <source>
        <dbReference type="EMBL" id="MCO4293842.1"/>
    </source>
</evidence>
<dbReference type="EMBL" id="JAMWYS010000045">
    <property type="protein sequence ID" value="MCO4293842.1"/>
    <property type="molecule type" value="Genomic_DNA"/>
</dbReference>
<evidence type="ECO:0000256" key="1">
    <source>
        <dbReference type="ARBA" id="ARBA00000971"/>
    </source>
</evidence>
<feature type="chain" id="PRO_5040728464" description="Peptidyl-prolyl cis-trans isomerase" evidence="7">
    <location>
        <begin position="24"/>
        <end position="160"/>
    </location>
</feature>
<feature type="domain" description="PPIase FKBP-type" evidence="8">
    <location>
        <begin position="78"/>
        <end position="159"/>
    </location>
</feature>
<evidence type="ECO:0000256" key="3">
    <source>
        <dbReference type="ARBA" id="ARBA00023110"/>
    </source>
</evidence>
<keyword evidence="3 5" id="KW-0697">Rotamase</keyword>
<evidence type="ECO:0000313" key="10">
    <source>
        <dbReference type="Proteomes" id="UP001155182"/>
    </source>
</evidence>
<protein>
    <recommendedName>
        <fullName evidence="6">Peptidyl-prolyl cis-trans isomerase</fullName>
        <ecNumber evidence="6">5.2.1.8</ecNumber>
    </recommendedName>
</protein>